<dbReference type="Proteomes" id="UP000295293">
    <property type="component" value="Unassembled WGS sequence"/>
</dbReference>
<organism evidence="1 2">
    <name type="scientific">Tahibacter aquaticus</name>
    <dbReference type="NCBI Taxonomy" id="520092"/>
    <lineage>
        <taxon>Bacteria</taxon>
        <taxon>Pseudomonadati</taxon>
        <taxon>Pseudomonadota</taxon>
        <taxon>Gammaproteobacteria</taxon>
        <taxon>Lysobacterales</taxon>
        <taxon>Rhodanobacteraceae</taxon>
        <taxon>Tahibacter</taxon>
    </lineage>
</organism>
<reference evidence="1 2" key="1">
    <citation type="submission" date="2019-03" db="EMBL/GenBank/DDBJ databases">
        <title>Genomic Encyclopedia of Type Strains, Phase IV (KMG-IV): sequencing the most valuable type-strain genomes for metagenomic binning, comparative biology and taxonomic classification.</title>
        <authorList>
            <person name="Goeker M."/>
        </authorList>
    </citation>
    <scope>NUCLEOTIDE SEQUENCE [LARGE SCALE GENOMIC DNA]</scope>
    <source>
        <strain evidence="1 2">DSM 21667</strain>
    </source>
</reference>
<sequence>MRIRMPAGADAQGSSRLRSAFIALRLSLTTPHDPPSPPPGVPSDAWLRANELFGDVITLPQDERAACSTCIVATT</sequence>
<proteinExistence type="predicted"/>
<gene>
    <name evidence="1" type="ORF">DFR29_106311</name>
</gene>
<comment type="caution">
    <text evidence="1">The sequence shown here is derived from an EMBL/GenBank/DDBJ whole genome shotgun (WGS) entry which is preliminary data.</text>
</comment>
<keyword evidence="2" id="KW-1185">Reference proteome</keyword>
<dbReference type="EMBL" id="SNZH01000006">
    <property type="protein sequence ID" value="TDR44163.1"/>
    <property type="molecule type" value="Genomic_DNA"/>
</dbReference>
<evidence type="ECO:0000313" key="2">
    <source>
        <dbReference type="Proteomes" id="UP000295293"/>
    </source>
</evidence>
<evidence type="ECO:0000313" key="1">
    <source>
        <dbReference type="EMBL" id="TDR44163.1"/>
    </source>
</evidence>
<name>A0A4R6YZ93_9GAMM</name>
<accession>A0A4R6YZ93</accession>
<dbReference type="AlphaFoldDB" id="A0A4R6YZ93"/>
<protein>
    <submittedName>
        <fullName evidence="1">Uncharacterized protein</fullName>
    </submittedName>
</protein>